<evidence type="ECO:0000256" key="5">
    <source>
        <dbReference type="PIRSR" id="PIRSR015582-1"/>
    </source>
</evidence>
<dbReference type="PANTHER" id="PTHR32308:SF0">
    <property type="entry name" value="HPCH_HPAI ALDOLASE_CITRATE LYASE DOMAIN-CONTAINING PROTEIN"/>
    <property type="match status" value="1"/>
</dbReference>
<dbReference type="GO" id="GO:0006107">
    <property type="term" value="P:oxaloacetate metabolic process"/>
    <property type="evidence" value="ECO:0007669"/>
    <property type="project" value="TreeGrafter"/>
</dbReference>
<organism evidence="8">
    <name type="scientific">Hellea balneolensis</name>
    <dbReference type="NCBI Taxonomy" id="287478"/>
    <lineage>
        <taxon>Bacteria</taxon>
        <taxon>Pseudomonadati</taxon>
        <taxon>Pseudomonadota</taxon>
        <taxon>Alphaproteobacteria</taxon>
        <taxon>Maricaulales</taxon>
        <taxon>Robiginitomaculaceae</taxon>
        <taxon>Hellea</taxon>
    </lineage>
</organism>
<feature type="binding site" evidence="6">
    <location>
        <position position="158"/>
    </location>
    <ligand>
        <name>Mg(2+)</name>
        <dbReference type="ChEBI" id="CHEBI:18420"/>
    </ligand>
</feature>
<comment type="caution">
    <text evidence="8">The sequence shown here is derived from an EMBL/GenBank/DDBJ whole genome shotgun (WGS) entry which is preliminary data.</text>
</comment>
<feature type="binding site" evidence="5">
    <location>
        <position position="66"/>
    </location>
    <ligand>
        <name>substrate</name>
    </ligand>
</feature>
<evidence type="ECO:0000256" key="6">
    <source>
        <dbReference type="PIRSR" id="PIRSR015582-2"/>
    </source>
</evidence>
<evidence type="ECO:0000313" key="8">
    <source>
        <dbReference type="EMBL" id="HHL43847.1"/>
    </source>
</evidence>
<evidence type="ECO:0000256" key="4">
    <source>
        <dbReference type="ARBA" id="ARBA00022842"/>
    </source>
</evidence>
<comment type="cofactor">
    <cofactor evidence="1">
        <name>Mg(2+)</name>
        <dbReference type="ChEBI" id="CHEBI:18420"/>
    </cofactor>
</comment>
<proteinExistence type="inferred from homology"/>
<keyword evidence="8" id="KW-0456">Lyase</keyword>
<evidence type="ECO:0000256" key="1">
    <source>
        <dbReference type="ARBA" id="ARBA00001946"/>
    </source>
</evidence>
<evidence type="ECO:0000256" key="3">
    <source>
        <dbReference type="ARBA" id="ARBA00022723"/>
    </source>
</evidence>
<dbReference type="SUPFAM" id="SSF51621">
    <property type="entry name" value="Phosphoenolpyruvate/pyruvate domain"/>
    <property type="match status" value="1"/>
</dbReference>
<dbReference type="Pfam" id="PF03328">
    <property type="entry name" value="HpcH_HpaI"/>
    <property type="match status" value="1"/>
</dbReference>
<protein>
    <submittedName>
        <fullName evidence="8">CoA ester lyase</fullName>
    </submittedName>
</protein>
<gene>
    <name evidence="8" type="ORF">ENJ42_09525</name>
</gene>
<dbReference type="PIRSF" id="PIRSF015582">
    <property type="entry name" value="Cit_lyase_B"/>
    <property type="match status" value="1"/>
</dbReference>
<dbReference type="InterPro" id="IPR040442">
    <property type="entry name" value="Pyrv_kinase-like_dom_sf"/>
</dbReference>
<dbReference type="GO" id="GO:0016829">
    <property type="term" value="F:lyase activity"/>
    <property type="evidence" value="ECO:0007669"/>
    <property type="project" value="UniProtKB-KW"/>
</dbReference>
<comment type="similarity">
    <text evidence="2">Belongs to the HpcH/HpaI aldolase family.</text>
</comment>
<dbReference type="PANTHER" id="PTHR32308">
    <property type="entry name" value="LYASE BETA SUBUNIT, PUTATIVE (AFU_ORTHOLOGUE AFUA_4G13030)-RELATED"/>
    <property type="match status" value="1"/>
</dbReference>
<dbReference type="Proteomes" id="UP000885830">
    <property type="component" value="Unassembled WGS sequence"/>
</dbReference>
<accession>A0A7C5R7X0</accession>
<dbReference type="InterPro" id="IPR005000">
    <property type="entry name" value="Aldolase/citrate-lyase_domain"/>
</dbReference>
<feature type="binding site" evidence="5">
    <location>
        <position position="130"/>
    </location>
    <ligand>
        <name>substrate</name>
    </ligand>
</feature>
<dbReference type="InterPro" id="IPR015813">
    <property type="entry name" value="Pyrv/PenolPyrv_kinase-like_dom"/>
</dbReference>
<name>A0A7C5R7X0_9PROT</name>
<evidence type="ECO:0000259" key="7">
    <source>
        <dbReference type="Pfam" id="PF03328"/>
    </source>
</evidence>
<dbReference type="GO" id="GO:0000287">
    <property type="term" value="F:magnesium ion binding"/>
    <property type="evidence" value="ECO:0007669"/>
    <property type="project" value="TreeGrafter"/>
</dbReference>
<keyword evidence="3 6" id="KW-0479">Metal-binding</keyword>
<dbReference type="Gene3D" id="3.20.20.60">
    <property type="entry name" value="Phosphoenolpyruvate-binding domains"/>
    <property type="match status" value="1"/>
</dbReference>
<evidence type="ECO:0000256" key="2">
    <source>
        <dbReference type="ARBA" id="ARBA00005568"/>
    </source>
</evidence>
<feature type="domain" description="HpcH/HpaI aldolase/citrate lyase" evidence="7">
    <location>
        <begin position="6"/>
        <end position="231"/>
    </location>
</feature>
<dbReference type="InterPro" id="IPR011206">
    <property type="entry name" value="Citrate_lyase_beta/mcl1/mcl2"/>
</dbReference>
<keyword evidence="4 6" id="KW-0460">Magnesium</keyword>
<dbReference type="EMBL" id="DRMJ01000498">
    <property type="protein sequence ID" value="HHL43847.1"/>
    <property type="molecule type" value="Genomic_DNA"/>
</dbReference>
<sequence length="295" mass="32220">MSNPIRSWLFVPADSQKKLDKAGGLGADALILDLEDAVLPNNKPTARHMAADYLKTANTRSQIWVRINPLDSSFWRDDLQAVIPHQPAGIVLPKPDGPVDMETLGEAIDHLERKHNLPPRQIKTLPVATETARAVFSLPMYAKTYLPRLLGLSWGAEDLATDLGAATNKDENGEFAFVYKMVRAQTLLAAKAANVQAIDTLYDNFRDMDGLKDRALRAYQEGFTGMLAIHPAQIDIINQGFTPSAEQIAHARAIIKAFADNPEAGAVAVNGKMADMPHLKQAQNIYSAAKAFGLV</sequence>
<reference evidence="8" key="1">
    <citation type="journal article" date="2020" name="mSystems">
        <title>Genome- and Community-Level Interaction Insights into Carbon Utilization and Element Cycling Functions of Hydrothermarchaeota in Hydrothermal Sediment.</title>
        <authorList>
            <person name="Zhou Z."/>
            <person name="Liu Y."/>
            <person name="Xu W."/>
            <person name="Pan J."/>
            <person name="Luo Z.H."/>
            <person name="Li M."/>
        </authorList>
    </citation>
    <scope>NUCLEOTIDE SEQUENCE [LARGE SCALE GENOMIC DNA]</scope>
    <source>
        <strain evidence="8">HyVt-485</strain>
    </source>
</reference>
<dbReference type="AlphaFoldDB" id="A0A7C5R7X0"/>
<feature type="binding site" evidence="6">
    <location>
        <position position="130"/>
    </location>
    <ligand>
        <name>Mg(2+)</name>
        <dbReference type="ChEBI" id="CHEBI:18420"/>
    </ligand>
</feature>